<dbReference type="GO" id="GO:0008936">
    <property type="term" value="F:nicotinamidase activity"/>
    <property type="evidence" value="ECO:0007669"/>
    <property type="project" value="UniProtKB-EC"/>
</dbReference>
<dbReference type="GO" id="GO:0019363">
    <property type="term" value="P:pyridine nucleotide biosynthetic process"/>
    <property type="evidence" value="ECO:0007669"/>
    <property type="project" value="UniProtKB-KW"/>
</dbReference>
<dbReference type="Proteomes" id="UP001302126">
    <property type="component" value="Unassembled WGS sequence"/>
</dbReference>
<evidence type="ECO:0000256" key="2">
    <source>
        <dbReference type="ARBA" id="ARBA00022642"/>
    </source>
</evidence>
<dbReference type="Gene3D" id="3.40.50.850">
    <property type="entry name" value="Isochorismatase-like"/>
    <property type="match status" value="1"/>
</dbReference>
<sequence>MAESTFRPALLVVDMQEDFCPPSGSLAVTLGRSLTPLINHLLTSSVLHLRVATQDWHPPNHISFASNHLAVGSKQPFVDSITIVHPDDPSKQYTTRLWPVHCVANTPGAALIPELSSHLFDIIIKKGQDPRVEMYSAFYDPLRVSYSGLGDALRAKSITHVYVVGLAGDYCVRNTAVDASTEGFVTYIVEEGTKCVFPDGWAAVKKEMEQTSNVKVVSVDGPEVGRLFPSVVPGTVSASFAPLAASFFTSDETAPATAA</sequence>
<evidence type="ECO:0000256" key="4">
    <source>
        <dbReference type="ARBA" id="ARBA00022801"/>
    </source>
</evidence>
<dbReference type="PANTHER" id="PTHR11080">
    <property type="entry name" value="PYRAZINAMIDASE/NICOTINAMIDASE"/>
    <property type="match status" value="1"/>
</dbReference>
<dbReference type="SUPFAM" id="SSF52499">
    <property type="entry name" value="Isochorismatase-like hydrolases"/>
    <property type="match status" value="1"/>
</dbReference>
<evidence type="ECO:0000256" key="3">
    <source>
        <dbReference type="ARBA" id="ARBA00022723"/>
    </source>
</evidence>
<keyword evidence="10" id="KW-1185">Reference proteome</keyword>
<feature type="domain" description="Isochorismatase-like" evidence="8">
    <location>
        <begin position="9"/>
        <end position="211"/>
    </location>
</feature>
<reference evidence="9" key="2">
    <citation type="submission" date="2023-05" db="EMBL/GenBank/DDBJ databases">
        <authorList>
            <consortium name="Lawrence Berkeley National Laboratory"/>
            <person name="Steindorff A."/>
            <person name="Hensen N."/>
            <person name="Bonometti L."/>
            <person name="Westerberg I."/>
            <person name="Brannstrom I.O."/>
            <person name="Guillou S."/>
            <person name="Cros-Aarteil S."/>
            <person name="Calhoun S."/>
            <person name="Haridas S."/>
            <person name="Kuo A."/>
            <person name="Mondo S."/>
            <person name="Pangilinan J."/>
            <person name="Riley R."/>
            <person name="Labutti K."/>
            <person name="Andreopoulos B."/>
            <person name="Lipzen A."/>
            <person name="Chen C."/>
            <person name="Yanf M."/>
            <person name="Daum C."/>
            <person name="Ng V."/>
            <person name="Clum A."/>
            <person name="Ohm R."/>
            <person name="Martin F."/>
            <person name="Silar P."/>
            <person name="Natvig D."/>
            <person name="Lalanne C."/>
            <person name="Gautier V."/>
            <person name="Ament-Velasquez S.L."/>
            <person name="Kruys A."/>
            <person name="Hutchinson M.I."/>
            <person name="Powell A.J."/>
            <person name="Barry K."/>
            <person name="Miller A.N."/>
            <person name="Grigoriev I.V."/>
            <person name="Debuchy R."/>
            <person name="Gladieux P."/>
            <person name="Thoren M.H."/>
            <person name="Johannesson H."/>
        </authorList>
    </citation>
    <scope>NUCLEOTIDE SEQUENCE</scope>
    <source>
        <strain evidence="9">PSN309</strain>
    </source>
</reference>
<dbReference type="Pfam" id="PF00857">
    <property type="entry name" value="Isochorismatase"/>
    <property type="match status" value="1"/>
</dbReference>
<reference evidence="9" key="1">
    <citation type="journal article" date="2023" name="Mol. Phylogenet. Evol.">
        <title>Genome-scale phylogeny and comparative genomics of the fungal order Sordariales.</title>
        <authorList>
            <person name="Hensen N."/>
            <person name="Bonometti L."/>
            <person name="Westerberg I."/>
            <person name="Brannstrom I.O."/>
            <person name="Guillou S."/>
            <person name="Cros-Aarteil S."/>
            <person name="Calhoun S."/>
            <person name="Haridas S."/>
            <person name="Kuo A."/>
            <person name="Mondo S."/>
            <person name="Pangilinan J."/>
            <person name="Riley R."/>
            <person name="LaButti K."/>
            <person name="Andreopoulos B."/>
            <person name="Lipzen A."/>
            <person name="Chen C."/>
            <person name="Yan M."/>
            <person name="Daum C."/>
            <person name="Ng V."/>
            <person name="Clum A."/>
            <person name="Steindorff A."/>
            <person name="Ohm R.A."/>
            <person name="Martin F."/>
            <person name="Silar P."/>
            <person name="Natvig D.O."/>
            <person name="Lalanne C."/>
            <person name="Gautier V."/>
            <person name="Ament-Velasquez S.L."/>
            <person name="Kruys A."/>
            <person name="Hutchinson M.I."/>
            <person name="Powell A.J."/>
            <person name="Barry K."/>
            <person name="Miller A.N."/>
            <person name="Grigoriev I.V."/>
            <person name="Debuchy R."/>
            <person name="Gladieux P."/>
            <person name="Hiltunen Thoren M."/>
            <person name="Johannesson H."/>
        </authorList>
    </citation>
    <scope>NUCLEOTIDE SEQUENCE</scope>
    <source>
        <strain evidence="9">PSN309</strain>
    </source>
</reference>
<dbReference type="GO" id="GO:0046872">
    <property type="term" value="F:metal ion binding"/>
    <property type="evidence" value="ECO:0007669"/>
    <property type="project" value="UniProtKB-KW"/>
</dbReference>
<evidence type="ECO:0000313" key="10">
    <source>
        <dbReference type="Proteomes" id="UP001302126"/>
    </source>
</evidence>
<dbReference type="EC" id="3.5.1.19" evidence="6"/>
<evidence type="ECO:0000259" key="8">
    <source>
        <dbReference type="Pfam" id="PF00857"/>
    </source>
</evidence>
<dbReference type="PANTHER" id="PTHR11080:SF2">
    <property type="entry name" value="LD05707P"/>
    <property type="match status" value="1"/>
</dbReference>
<accession>A0AAN6X4N6</accession>
<gene>
    <name evidence="9" type="ORF">QBC35DRAFT_480966</name>
</gene>
<evidence type="ECO:0000256" key="5">
    <source>
        <dbReference type="ARBA" id="ARBA00037900"/>
    </source>
</evidence>
<organism evidence="9 10">
    <name type="scientific">Podospora australis</name>
    <dbReference type="NCBI Taxonomy" id="1536484"/>
    <lineage>
        <taxon>Eukaryota</taxon>
        <taxon>Fungi</taxon>
        <taxon>Dikarya</taxon>
        <taxon>Ascomycota</taxon>
        <taxon>Pezizomycotina</taxon>
        <taxon>Sordariomycetes</taxon>
        <taxon>Sordariomycetidae</taxon>
        <taxon>Sordariales</taxon>
        <taxon>Podosporaceae</taxon>
        <taxon>Podospora</taxon>
    </lineage>
</organism>
<dbReference type="CDD" id="cd01011">
    <property type="entry name" value="nicotinamidase"/>
    <property type="match status" value="1"/>
</dbReference>
<keyword evidence="3" id="KW-0479">Metal-binding</keyword>
<evidence type="ECO:0000256" key="7">
    <source>
        <dbReference type="ARBA" id="ARBA00043224"/>
    </source>
</evidence>
<evidence type="ECO:0000256" key="1">
    <source>
        <dbReference type="ARBA" id="ARBA00006336"/>
    </source>
</evidence>
<dbReference type="InterPro" id="IPR036380">
    <property type="entry name" value="Isochorismatase-like_sf"/>
</dbReference>
<dbReference type="InterPro" id="IPR000868">
    <property type="entry name" value="Isochorismatase-like_dom"/>
</dbReference>
<dbReference type="EMBL" id="MU864351">
    <property type="protein sequence ID" value="KAK4193231.1"/>
    <property type="molecule type" value="Genomic_DNA"/>
</dbReference>
<comment type="pathway">
    <text evidence="5">Cofactor biosynthesis; nicotinate biosynthesis; nicotinate from nicotinamide: step 1/1.</text>
</comment>
<keyword evidence="4" id="KW-0378">Hydrolase</keyword>
<comment type="caution">
    <text evidence="9">The sequence shown here is derived from an EMBL/GenBank/DDBJ whole genome shotgun (WGS) entry which is preliminary data.</text>
</comment>
<dbReference type="InterPro" id="IPR052347">
    <property type="entry name" value="Isochorismatase_Nicotinamidase"/>
</dbReference>
<name>A0AAN6X4N6_9PEZI</name>
<protein>
    <recommendedName>
        <fullName evidence="6">nicotinamidase</fullName>
        <ecNumber evidence="6">3.5.1.19</ecNumber>
    </recommendedName>
    <alternativeName>
        <fullName evidence="7">Nicotinamide deamidase</fullName>
    </alternativeName>
</protein>
<keyword evidence="2" id="KW-0662">Pyridine nucleotide biosynthesis</keyword>
<evidence type="ECO:0000313" key="9">
    <source>
        <dbReference type="EMBL" id="KAK4193231.1"/>
    </source>
</evidence>
<proteinExistence type="inferred from homology"/>
<comment type="similarity">
    <text evidence="1">Belongs to the isochorismatase family.</text>
</comment>
<evidence type="ECO:0000256" key="6">
    <source>
        <dbReference type="ARBA" id="ARBA00039017"/>
    </source>
</evidence>
<dbReference type="AlphaFoldDB" id="A0AAN6X4N6"/>